<dbReference type="EMBL" id="FNUT01000007">
    <property type="protein sequence ID" value="SEG37587.1"/>
    <property type="molecule type" value="Genomic_DNA"/>
</dbReference>
<feature type="chain" id="PRO_5009291856" description="DUF3823 domain-containing protein" evidence="1">
    <location>
        <begin position="23"/>
        <end position="243"/>
    </location>
</feature>
<dbReference type="Gene3D" id="2.60.40.1120">
    <property type="entry name" value="Carboxypeptidase-like, regulatory domain"/>
    <property type="match status" value="1"/>
</dbReference>
<evidence type="ECO:0008006" key="6">
    <source>
        <dbReference type="Google" id="ProtNLM"/>
    </source>
</evidence>
<keyword evidence="5" id="KW-1185">Reference proteome</keyword>
<feature type="domain" description="DUF3823" evidence="3">
    <location>
        <begin position="124"/>
        <end position="238"/>
    </location>
</feature>
<dbReference type="Pfam" id="PF18003">
    <property type="entry name" value="DUF3823_C"/>
    <property type="match status" value="1"/>
</dbReference>
<evidence type="ECO:0000313" key="5">
    <source>
        <dbReference type="Proteomes" id="UP000236731"/>
    </source>
</evidence>
<protein>
    <recommendedName>
        <fullName evidence="6">DUF3823 domain-containing protein</fullName>
    </recommendedName>
</protein>
<accession>A0A1H5ZPJ4</accession>
<gene>
    <name evidence="4" type="ORF">SAMN05421877_10786</name>
</gene>
<evidence type="ECO:0000313" key="4">
    <source>
        <dbReference type="EMBL" id="SEG37587.1"/>
    </source>
</evidence>
<dbReference type="InterPro" id="IPR024278">
    <property type="entry name" value="DUF3823_N"/>
</dbReference>
<reference evidence="5" key="1">
    <citation type="submission" date="2016-10" db="EMBL/GenBank/DDBJ databases">
        <authorList>
            <person name="Varghese N."/>
            <person name="Submissions S."/>
        </authorList>
    </citation>
    <scope>NUCLEOTIDE SEQUENCE [LARGE SCALE GENOMIC DNA]</scope>
    <source>
        <strain evidence="5">DSM 22361</strain>
    </source>
</reference>
<dbReference type="OrthoDB" id="642123at2"/>
<dbReference type="AlphaFoldDB" id="A0A1H5ZPJ4"/>
<feature type="domain" description="DUF3823" evidence="2">
    <location>
        <begin position="31"/>
        <end position="118"/>
    </location>
</feature>
<proteinExistence type="predicted"/>
<dbReference type="Gene3D" id="2.60.40.2060">
    <property type="match status" value="1"/>
</dbReference>
<feature type="signal peptide" evidence="1">
    <location>
        <begin position="1"/>
        <end position="22"/>
    </location>
</feature>
<evidence type="ECO:0000259" key="2">
    <source>
        <dbReference type="Pfam" id="PF12866"/>
    </source>
</evidence>
<dbReference type="Proteomes" id="UP000236731">
    <property type="component" value="Unassembled WGS sequence"/>
</dbReference>
<organism evidence="4 5">
    <name type="scientific">Sphingobacterium lactis</name>
    <dbReference type="NCBI Taxonomy" id="797291"/>
    <lineage>
        <taxon>Bacteria</taxon>
        <taxon>Pseudomonadati</taxon>
        <taxon>Bacteroidota</taxon>
        <taxon>Sphingobacteriia</taxon>
        <taxon>Sphingobacteriales</taxon>
        <taxon>Sphingobacteriaceae</taxon>
        <taxon>Sphingobacterium</taxon>
    </lineage>
</organism>
<evidence type="ECO:0000256" key="1">
    <source>
        <dbReference type="SAM" id="SignalP"/>
    </source>
</evidence>
<sequence>MKKLILLFAAAPLLWFSSCAKIDNYNAPDATLRGTIIDETTNAPLLTGPGEFVIRMLETSWGENPAPQDLPVKQDGTYANTKLFNATYSLQPYGGAFWPVDPTADFVLNGSGTQDFTVKPYLKVTNVKWEVKADKTLSVSCTLEAPQTQGLPQVIEVRPFLSLTPYCGAGSRIDGYYKDEFRVLINKNWDEIGNMQTGKGNETYTINGMPLKSGYTYFFRMGAKVRDTFEKFNYSEVVTIKVP</sequence>
<evidence type="ECO:0000259" key="3">
    <source>
        <dbReference type="Pfam" id="PF18003"/>
    </source>
</evidence>
<name>A0A1H5ZPJ4_9SPHI</name>
<dbReference type="Pfam" id="PF12866">
    <property type="entry name" value="DUF3823"/>
    <property type="match status" value="1"/>
</dbReference>
<dbReference type="InterPro" id="IPR041186">
    <property type="entry name" value="DUF3823_C"/>
</dbReference>
<keyword evidence="1" id="KW-0732">Signal</keyword>
<dbReference type="RefSeq" id="WP_103906532.1">
    <property type="nucleotide sequence ID" value="NZ_CP049246.1"/>
</dbReference>
<dbReference type="PROSITE" id="PS51257">
    <property type="entry name" value="PROKAR_LIPOPROTEIN"/>
    <property type="match status" value="1"/>
</dbReference>